<evidence type="ECO:0000313" key="5">
    <source>
        <dbReference type="Proteomes" id="UP000663829"/>
    </source>
</evidence>
<dbReference type="SUPFAM" id="SSF51735">
    <property type="entry name" value="NAD(P)-binding Rossmann-fold domains"/>
    <property type="match status" value="1"/>
</dbReference>
<dbReference type="PANTHER" id="PTHR43561:SF3">
    <property type="entry name" value="HYDROXYACYL-COENZYME A DEHYDROGENASE, MITOCHONDRIAL"/>
    <property type="match status" value="1"/>
</dbReference>
<reference evidence="3" key="1">
    <citation type="submission" date="2021-02" db="EMBL/GenBank/DDBJ databases">
        <authorList>
            <person name="Nowell W R."/>
        </authorList>
    </citation>
    <scope>NUCLEOTIDE SEQUENCE</scope>
</reference>
<evidence type="ECO:0000256" key="1">
    <source>
        <dbReference type="ARBA" id="ARBA00023027"/>
    </source>
</evidence>
<evidence type="ECO:0000259" key="2">
    <source>
        <dbReference type="Pfam" id="PF02737"/>
    </source>
</evidence>
<dbReference type="OrthoDB" id="5958943at2759"/>
<dbReference type="EMBL" id="CAJNOQ010060343">
    <property type="protein sequence ID" value="CAF1669940.1"/>
    <property type="molecule type" value="Genomic_DNA"/>
</dbReference>
<dbReference type="Gene3D" id="3.40.50.720">
    <property type="entry name" value="NAD(P)-binding Rossmann-like Domain"/>
    <property type="match status" value="1"/>
</dbReference>
<dbReference type="Pfam" id="PF02737">
    <property type="entry name" value="3HCDH_N"/>
    <property type="match status" value="1"/>
</dbReference>
<proteinExistence type="predicted"/>
<dbReference type="InterPro" id="IPR036291">
    <property type="entry name" value="NAD(P)-bd_dom_sf"/>
</dbReference>
<gene>
    <name evidence="3" type="ORF">GPM918_LOCUS46274</name>
    <name evidence="4" type="ORF">SRO942_LOCUS50107</name>
</gene>
<name>A0A816G3K2_9BILA</name>
<protein>
    <recommendedName>
        <fullName evidence="2">3-hydroxyacyl-CoA dehydrogenase NAD binding domain-containing protein</fullName>
    </recommendedName>
</protein>
<dbReference type="GO" id="GO:0005739">
    <property type="term" value="C:mitochondrion"/>
    <property type="evidence" value="ECO:0007669"/>
    <property type="project" value="TreeGrafter"/>
</dbReference>
<dbReference type="GO" id="GO:0006635">
    <property type="term" value="P:fatty acid beta-oxidation"/>
    <property type="evidence" value="ECO:0007669"/>
    <property type="project" value="TreeGrafter"/>
</dbReference>
<dbReference type="PANTHER" id="PTHR43561">
    <property type="match status" value="1"/>
</dbReference>
<keyword evidence="5" id="KW-1185">Reference proteome</keyword>
<dbReference type="Proteomes" id="UP000681722">
    <property type="component" value="Unassembled WGS sequence"/>
</dbReference>
<accession>A0A816G3K2</accession>
<dbReference type="InterPro" id="IPR052242">
    <property type="entry name" value="Mito_3-hydroxyacyl-CoA_DH"/>
</dbReference>
<dbReference type="EMBL" id="CAJOBC010139369">
    <property type="protein sequence ID" value="CAF4640003.1"/>
    <property type="molecule type" value="Genomic_DNA"/>
</dbReference>
<sequence length="102" mass="11116">MASIAKNALSSSGSVSRTIKTVTIIGGGLMGSGIAQVAAETEHNVIVVDQKQEFLDKSLNIIQTSLKRIVKKKFDKDQQKGEQYYSDTLNRIRTTTDVDDAV</sequence>
<dbReference type="AlphaFoldDB" id="A0A816G3K2"/>
<comment type="caution">
    <text evidence="3">The sequence shown here is derived from an EMBL/GenBank/DDBJ whole genome shotgun (WGS) entry which is preliminary data.</text>
</comment>
<feature type="domain" description="3-hydroxyacyl-CoA dehydrogenase NAD binding" evidence="2">
    <location>
        <begin position="21"/>
        <end position="102"/>
    </location>
</feature>
<dbReference type="GO" id="GO:0070403">
    <property type="term" value="F:NAD+ binding"/>
    <property type="evidence" value="ECO:0007669"/>
    <property type="project" value="InterPro"/>
</dbReference>
<evidence type="ECO:0000313" key="3">
    <source>
        <dbReference type="EMBL" id="CAF1669940.1"/>
    </source>
</evidence>
<dbReference type="InterPro" id="IPR006176">
    <property type="entry name" value="3-OHacyl-CoA_DH_NAD-bd"/>
</dbReference>
<organism evidence="3 5">
    <name type="scientific">Didymodactylos carnosus</name>
    <dbReference type="NCBI Taxonomy" id="1234261"/>
    <lineage>
        <taxon>Eukaryota</taxon>
        <taxon>Metazoa</taxon>
        <taxon>Spiralia</taxon>
        <taxon>Gnathifera</taxon>
        <taxon>Rotifera</taxon>
        <taxon>Eurotatoria</taxon>
        <taxon>Bdelloidea</taxon>
        <taxon>Philodinida</taxon>
        <taxon>Philodinidae</taxon>
        <taxon>Didymodactylos</taxon>
    </lineage>
</organism>
<keyword evidence="1" id="KW-0520">NAD</keyword>
<dbReference type="Proteomes" id="UP000663829">
    <property type="component" value="Unassembled WGS sequence"/>
</dbReference>
<dbReference type="GO" id="GO:0003857">
    <property type="term" value="F:(3S)-3-hydroxyacyl-CoA dehydrogenase (NAD+) activity"/>
    <property type="evidence" value="ECO:0007669"/>
    <property type="project" value="TreeGrafter"/>
</dbReference>
<evidence type="ECO:0000313" key="4">
    <source>
        <dbReference type="EMBL" id="CAF4640003.1"/>
    </source>
</evidence>